<sequence>MYKQEIFVLGIPIESEVSFGILVIDKETLGTEKQVIQSNDDLPMEHNNNYYEWVAKHKDRYIPLDFKEKSSGRVEFNTFFIRNENCLLKIYNERQKKHAIITFLVPYDKECSTFHIALMYDITEVIRKGNVSEEVGDFINKKKSQKNKK</sequence>
<evidence type="ECO:0000313" key="1">
    <source>
        <dbReference type="EMBL" id="KKN64080.1"/>
    </source>
</evidence>
<dbReference type="AlphaFoldDB" id="A0A0F9S5D2"/>
<gene>
    <name evidence="1" type="ORF">LCGC14_0495070</name>
</gene>
<accession>A0A0F9S5D2</accession>
<proteinExistence type="predicted"/>
<organism evidence="1">
    <name type="scientific">marine sediment metagenome</name>
    <dbReference type="NCBI Taxonomy" id="412755"/>
    <lineage>
        <taxon>unclassified sequences</taxon>
        <taxon>metagenomes</taxon>
        <taxon>ecological metagenomes</taxon>
    </lineage>
</organism>
<protein>
    <submittedName>
        <fullName evidence="1">Uncharacterized protein</fullName>
    </submittedName>
</protein>
<comment type="caution">
    <text evidence="1">The sequence shown here is derived from an EMBL/GenBank/DDBJ whole genome shotgun (WGS) entry which is preliminary data.</text>
</comment>
<reference evidence="1" key="1">
    <citation type="journal article" date="2015" name="Nature">
        <title>Complex archaea that bridge the gap between prokaryotes and eukaryotes.</title>
        <authorList>
            <person name="Spang A."/>
            <person name="Saw J.H."/>
            <person name="Jorgensen S.L."/>
            <person name="Zaremba-Niedzwiedzka K."/>
            <person name="Martijn J."/>
            <person name="Lind A.E."/>
            <person name="van Eijk R."/>
            <person name="Schleper C."/>
            <person name="Guy L."/>
            <person name="Ettema T.J."/>
        </authorList>
    </citation>
    <scope>NUCLEOTIDE SEQUENCE</scope>
</reference>
<dbReference type="EMBL" id="LAZR01000568">
    <property type="protein sequence ID" value="KKN64080.1"/>
    <property type="molecule type" value="Genomic_DNA"/>
</dbReference>
<name>A0A0F9S5D2_9ZZZZ</name>